<accession>A0ABW2QHQ3</accession>
<feature type="signal peptide" evidence="1">
    <location>
        <begin position="1"/>
        <end position="18"/>
    </location>
</feature>
<keyword evidence="1" id="KW-0732">Signal</keyword>
<keyword evidence="3" id="KW-1185">Reference proteome</keyword>
<evidence type="ECO:0000313" key="3">
    <source>
        <dbReference type="Proteomes" id="UP001596501"/>
    </source>
</evidence>
<dbReference type="InterPro" id="IPR029045">
    <property type="entry name" value="ClpP/crotonase-like_dom_sf"/>
</dbReference>
<dbReference type="Proteomes" id="UP001596501">
    <property type="component" value="Unassembled WGS sequence"/>
</dbReference>
<evidence type="ECO:0000256" key="1">
    <source>
        <dbReference type="SAM" id="SignalP"/>
    </source>
</evidence>
<dbReference type="SUPFAM" id="SSF52096">
    <property type="entry name" value="ClpP/crotonase"/>
    <property type="match status" value="1"/>
</dbReference>
<feature type="chain" id="PRO_5045299752" evidence="1">
    <location>
        <begin position="19"/>
        <end position="212"/>
    </location>
</feature>
<dbReference type="EMBL" id="JBHTCA010000003">
    <property type="protein sequence ID" value="MFC7408137.1"/>
    <property type="molecule type" value="Genomic_DNA"/>
</dbReference>
<name>A0ABW2QHQ3_9BURK</name>
<gene>
    <name evidence="2" type="ORF">ACFQPB_04635</name>
</gene>
<proteinExistence type="predicted"/>
<dbReference type="RefSeq" id="WP_382220162.1">
    <property type="nucleotide sequence ID" value="NZ_JBHTCA010000003.1"/>
</dbReference>
<sequence length="212" mass="22729">MNTPSLRLLALCAAVWLAGCSTPPKPSATTDAGVARIELERRAGQCELTLTGDIDQNAVQRLSQSLSRLEQQSCTERWLVLNAPHGQIGAAVTMGAMLRNRNFNTRVAPGSDCLTSCVLVFAAGRERVLGVHPSLARIGISRVPGDAEISTPRCEPEIGRAQALTLTRYLRAMLPPPTAEAVFHVMAQADCKANLFWRPAEVTGMGLATAVR</sequence>
<organism evidence="2 3">
    <name type="scientific">Hydrogenophaga atypica</name>
    <dbReference type="NCBI Taxonomy" id="249409"/>
    <lineage>
        <taxon>Bacteria</taxon>
        <taxon>Pseudomonadati</taxon>
        <taxon>Pseudomonadota</taxon>
        <taxon>Betaproteobacteria</taxon>
        <taxon>Burkholderiales</taxon>
        <taxon>Comamonadaceae</taxon>
        <taxon>Hydrogenophaga</taxon>
    </lineage>
</organism>
<evidence type="ECO:0000313" key="2">
    <source>
        <dbReference type="EMBL" id="MFC7408137.1"/>
    </source>
</evidence>
<dbReference type="PROSITE" id="PS51257">
    <property type="entry name" value="PROKAR_LIPOPROTEIN"/>
    <property type="match status" value="1"/>
</dbReference>
<comment type="caution">
    <text evidence="2">The sequence shown here is derived from an EMBL/GenBank/DDBJ whole genome shotgun (WGS) entry which is preliminary data.</text>
</comment>
<protein>
    <submittedName>
        <fullName evidence="2">Uncharacterized protein</fullName>
    </submittedName>
</protein>
<reference evidence="3" key="1">
    <citation type="journal article" date="2019" name="Int. J. Syst. Evol. Microbiol.">
        <title>The Global Catalogue of Microorganisms (GCM) 10K type strain sequencing project: providing services to taxonomists for standard genome sequencing and annotation.</title>
        <authorList>
            <consortium name="The Broad Institute Genomics Platform"/>
            <consortium name="The Broad Institute Genome Sequencing Center for Infectious Disease"/>
            <person name="Wu L."/>
            <person name="Ma J."/>
        </authorList>
    </citation>
    <scope>NUCLEOTIDE SEQUENCE [LARGE SCALE GENOMIC DNA]</scope>
    <source>
        <strain evidence="3">CGMCC 1.12371</strain>
    </source>
</reference>